<dbReference type="PRINTS" id="PR00922">
    <property type="entry name" value="DADACBPTASE3"/>
</dbReference>
<gene>
    <name evidence="4" type="primary">dac</name>
    <name evidence="4" type="ORF">SAMEA4412673_00479</name>
</gene>
<feature type="signal peptide" evidence="3">
    <location>
        <begin position="1"/>
        <end position="24"/>
    </location>
</feature>
<evidence type="ECO:0000256" key="2">
    <source>
        <dbReference type="ARBA" id="ARBA00022801"/>
    </source>
</evidence>
<sequence length="479" mass="52796">MRRFFSFFYFLAVISVLNTQTVQAQGVKAKVQTAFDAFSKNPSLKNGMASLTVINSKTGEIVFDSNNQIGMPTASTLKVITSITALDLLSADYTFNTELFYTGQIDSLGTLHGNIIIEGKGDPTLGSDRYPDTKPEVILAKWSEAIKKVGIKKINGKIIADDIFFNGYDVPGTWMWTDIGNYYGAGFSALNWKENKLGINFTPSSPGKPATLQPVQKAPFYHLINEVKTGANGSGDNVYAYSAPYSTQVYLRGTYGANLKKTIEISVPDPALDLAYSLSDVLGRDSIFVADSLNRVTTGKRLTDMDSASILDEKRNSILLIKSPRLGEIVHWFNQKSINLYGESLLKLIGVVSAMEYDTEKSATLVSKYWQNKLSIDPSAINTFDGSGLSPQNRVTTLAMSKIMQYAKGRPWYDEFLKSLPTINNTTMKSGTIGGVLGYTGYQKSSDGQEYTFTLLVNNYQGPAGQMRQRMFKLLDVLK</sequence>
<dbReference type="GO" id="GO:0000270">
    <property type="term" value="P:peptidoglycan metabolic process"/>
    <property type="evidence" value="ECO:0007669"/>
    <property type="project" value="TreeGrafter"/>
</dbReference>
<name>A0AAJ4X8K0_9SPHI</name>
<dbReference type="AlphaFoldDB" id="A0AAJ4X8K0"/>
<accession>A0AAJ4X8K0</accession>
<dbReference type="PANTHER" id="PTHR30023:SF0">
    <property type="entry name" value="PENICILLIN-SENSITIVE CARBOXYPEPTIDASE A"/>
    <property type="match status" value="1"/>
</dbReference>
<evidence type="ECO:0000313" key="5">
    <source>
        <dbReference type="Proteomes" id="UP000215355"/>
    </source>
</evidence>
<dbReference type="Pfam" id="PF02113">
    <property type="entry name" value="Peptidase_S13"/>
    <property type="match status" value="1"/>
</dbReference>
<dbReference type="Proteomes" id="UP000215355">
    <property type="component" value="Chromosome 1"/>
</dbReference>
<evidence type="ECO:0000313" key="4">
    <source>
        <dbReference type="EMBL" id="SNV41434.1"/>
    </source>
</evidence>
<keyword evidence="4" id="KW-0645">Protease</keyword>
<feature type="chain" id="PRO_5042580633" evidence="3">
    <location>
        <begin position="25"/>
        <end position="479"/>
    </location>
</feature>
<dbReference type="EC" id="3.4.16.4" evidence="4"/>
<dbReference type="EMBL" id="LT906468">
    <property type="protein sequence ID" value="SNV41434.1"/>
    <property type="molecule type" value="Genomic_DNA"/>
</dbReference>
<comment type="similarity">
    <text evidence="1">Belongs to the peptidase S13 family.</text>
</comment>
<evidence type="ECO:0000256" key="3">
    <source>
        <dbReference type="SAM" id="SignalP"/>
    </source>
</evidence>
<dbReference type="GO" id="GO:0009002">
    <property type="term" value="F:serine-type D-Ala-D-Ala carboxypeptidase activity"/>
    <property type="evidence" value="ECO:0007669"/>
    <property type="project" value="UniProtKB-EC"/>
</dbReference>
<dbReference type="NCBIfam" id="TIGR00666">
    <property type="entry name" value="PBP4"/>
    <property type="match status" value="1"/>
</dbReference>
<proteinExistence type="inferred from homology"/>
<dbReference type="SUPFAM" id="SSF56601">
    <property type="entry name" value="beta-lactamase/transpeptidase-like"/>
    <property type="match status" value="1"/>
</dbReference>
<organism evidence="4 5">
    <name type="scientific">Sphingobacterium mizutaii</name>
    <dbReference type="NCBI Taxonomy" id="1010"/>
    <lineage>
        <taxon>Bacteria</taxon>
        <taxon>Pseudomonadati</taxon>
        <taxon>Bacteroidota</taxon>
        <taxon>Sphingobacteriia</taxon>
        <taxon>Sphingobacteriales</taxon>
        <taxon>Sphingobacteriaceae</taxon>
        <taxon>Sphingobacterium</taxon>
    </lineage>
</organism>
<dbReference type="GO" id="GO:0006508">
    <property type="term" value="P:proteolysis"/>
    <property type="evidence" value="ECO:0007669"/>
    <property type="project" value="InterPro"/>
</dbReference>
<keyword evidence="3" id="KW-0732">Signal</keyword>
<dbReference type="Gene3D" id="3.50.80.20">
    <property type="entry name" value="D-Ala-D-Ala carboxypeptidase C, peptidase S13"/>
    <property type="match status" value="1"/>
</dbReference>
<dbReference type="InterPro" id="IPR012338">
    <property type="entry name" value="Beta-lactam/transpept-like"/>
</dbReference>
<dbReference type="InterPro" id="IPR000667">
    <property type="entry name" value="Peptidase_S13"/>
</dbReference>
<dbReference type="Gene3D" id="3.40.710.10">
    <property type="entry name" value="DD-peptidase/beta-lactamase superfamily"/>
    <property type="match status" value="1"/>
</dbReference>
<dbReference type="PANTHER" id="PTHR30023">
    <property type="entry name" value="D-ALANYL-D-ALANINE CARBOXYPEPTIDASE"/>
    <property type="match status" value="1"/>
</dbReference>
<reference evidence="4 5" key="1">
    <citation type="submission" date="2017-06" db="EMBL/GenBank/DDBJ databases">
        <authorList>
            <consortium name="Pathogen Informatics"/>
        </authorList>
    </citation>
    <scope>NUCLEOTIDE SEQUENCE [LARGE SCALE GENOMIC DNA]</scope>
    <source>
        <strain evidence="4 5">NCTC12149</strain>
    </source>
</reference>
<protein>
    <submittedName>
        <fullName evidence="4">D-alanyl-D-alanine carboxypeptidase</fullName>
        <ecNumber evidence="4">3.4.16.4</ecNumber>
    </submittedName>
</protein>
<keyword evidence="4" id="KW-0121">Carboxypeptidase</keyword>
<keyword evidence="2 4" id="KW-0378">Hydrolase</keyword>
<dbReference type="RefSeq" id="WP_093100619.1">
    <property type="nucleotide sequence ID" value="NZ_FNGK01000007.1"/>
</dbReference>
<evidence type="ECO:0000256" key="1">
    <source>
        <dbReference type="ARBA" id="ARBA00006096"/>
    </source>
</evidence>
<dbReference type="KEGG" id="smiz:4412673_00479"/>